<proteinExistence type="predicted"/>
<evidence type="ECO:0000256" key="1">
    <source>
        <dbReference type="SAM" id="MobiDB-lite"/>
    </source>
</evidence>
<sequence>MDIVSIHRENSYKFIEDISHRATALLTNPYFVKNVGARICARVFGENKFINNDIEEFTYSAITSLRTGLKLNGLVSFDSCMESNIELNPREIHINGEWNYQALKASLDDPTQYRLHVLLGTIKLLHEFFHCLTPSFINYRNQHEPDLKPLTETPPDMGRKVVTRVSTKRGQKSTRFIGDMGFAMEEVLFGGQRLFHIPRQDDFHYSIEKLYLQEYDMKTLKPINYDVNVDLMWTMFAVPDQLFVIQDLDRFHNLKVELKPSPSKSLSSPRKRSSITRNTASPTKFSRQILESPSVGELFSTSSDDDSADDEVENQLSSLPLPAGRKT</sequence>
<dbReference type="EMBL" id="CAJNRE010017793">
    <property type="protein sequence ID" value="CAF2157412.1"/>
    <property type="molecule type" value="Genomic_DNA"/>
</dbReference>
<protein>
    <submittedName>
        <fullName evidence="3">Uncharacterized protein</fullName>
    </submittedName>
</protein>
<organism evidence="3 8">
    <name type="scientific">Rotaria magnacalcarata</name>
    <dbReference type="NCBI Taxonomy" id="392030"/>
    <lineage>
        <taxon>Eukaryota</taxon>
        <taxon>Metazoa</taxon>
        <taxon>Spiralia</taxon>
        <taxon>Gnathifera</taxon>
        <taxon>Rotifera</taxon>
        <taxon>Eurotatoria</taxon>
        <taxon>Bdelloidea</taxon>
        <taxon>Philodinida</taxon>
        <taxon>Philodinidae</taxon>
        <taxon>Rotaria</taxon>
    </lineage>
</organism>
<name>A0A816AFW2_9BILA</name>
<reference evidence="3" key="1">
    <citation type="submission" date="2021-02" db="EMBL/GenBank/DDBJ databases">
        <authorList>
            <person name="Nowell W R."/>
        </authorList>
    </citation>
    <scope>NUCLEOTIDE SEQUENCE</scope>
</reference>
<evidence type="ECO:0000313" key="7">
    <source>
        <dbReference type="EMBL" id="CAF4077753.1"/>
    </source>
</evidence>
<dbReference type="EMBL" id="CAJOBI010003293">
    <property type="protein sequence ID" value="CAF3963404.1"/>
    <property type="molecule type" value="Genomic_DNA"/>
</dbReference>
<dbReference type="EMBL" id="CAJOBF010003170">
    <property type="protein sequence ID" value="CAF4077753.1"/>
    <property type="molecule type" value="Genomic_DNA"/>
</dbReference>
<gene>
    <name evidence="2" type="ORF">CJN711_LOCUS25542</name>
    <name evidence="3" type="ORF">KQP761_LOCUS21888</name>
    <name evidence="5" type="ORF">MBJ925_LOCUS32539</name>
    <name evidence="6" type="ORF">SMN809_LOCUS9921</name>
    <name evidence="7" type="ORF">UXM345_LOCUS20858</name>
    <name evidence="4" type="ORF">XDN619_LOCUS11070</name>
</gene>
<evidence type="ECO:0000313" key="6">
    <source>
        <dbReference type="EMBL" id="CAF3963404.1"/>
    </source>
</evidence>
<dbReference type="Proteomes" id="UP000663834">
    <property type="component" value="Unassembled WGS sequence"/>
</dbReference>
<dbReference type="EMBL" id="CAJNRG010004169">
    <property type="protein sequence ID" value="CAF2063776.1"/>
    <property type="molecule type" value="Genomic_DNA"/>
</dbReference>
<accession>A0A816AFW2</accession>
<dbReference type="Proteomes" id="UP000663887">
    <property type="component" value="Unassembled WGS sequence"/>
</dbReference>
<feature type="compositionally biased region" description="Polar residues" evidence="1">
    <location>
        <begin position="275"/>
        <end position="291"/>
    </location>
</feature>
<dbReference type="EMBL" id="CAJNOV010011919">
    <property type="protein sequence ID" value="CAF1468988.1"/>
    <property type="molecule type" value="Genomic_DNA"/>
</dbReference>
<evidence type="ECO:0000313" key="8">
    <source>
        <dbReference type="Proteomes" id="UP000663834"/>
    </source>
</evidence>
<dbReference type="AlphaFoldDB" id="A0A816AFW2"/>
<dbReference type="Proteomes" id="UP000663842">
    <property type="component" value="Unassembled WGS sequence"/>
</dbReference>
<comment type="caution">
    <text evidence="3">The sequence shown here is derived from an EMBL/GenBank/DDBJ whole genome shotgun (WGS) entry which is preliminary data.</text>
</comment>
<evidence type="ECO:0000313" key="4">
    <source>
        <dbReference type="EMBL" id="CAF2063776.1"/>
    </source>
</evidence>
<feature type="compositionally biased region" description="Low complexity" evidence="1">
    <location>
        <begin position="259"/>
        <end position="268"/>
    </location>
</feature>
<evidence type="ECO:0000313" key="2">
    <source>
        <dbReference type="EMBL" id="CAF1468988.1"/>
    </source>
</evidence>
<evidence type="ECO:0000313" key="5">
    <source>
        <dbReference type="EMBL" id="CAF2157412.1"/>
    </source>
</evidence>
<dbReference type="Proteomes" id="UP000663855">
    <property type="component" value="Unassembled WGS sequence"/>
</dbReference>
<feature type="region of interest" description="Disordered" evidence="1">
    <location>
        <begin position="259"/>
        <end position="327"/>
    </location>
</feature>
<dbReference type="Proteomes" id="UP000676336">
    <property type="component" value="Unassembled WGS sequence"/>
</dbReference>
<dbReference type="OrthoDB" id="10040398at2759"/>
<dbReference type="Proteomes" id="UP000663824">
    <property type="component" value="Unassembled WGS sequence"/>
</dbReference>
<evidence type="ECO:0000313" key="3">
    <source>
        <dbReference type="EMBL" id="CAF1597555.1"/>
    </source>
</evidence>
<feature type="compositionally biased region" description="Acidic residues" evidence="1">
    <location>
        <begin position="303"/>
        <end position="313"/>
    </location>
</feature>
<dbReference type="EMBL" id="CAJNOW010011422">
    <property type="protein sequence ID" value="CAF1597555.1"/>
    <property type="molecule type" value="Genomic_DNA"/>
</dbReference>